<protein>
    <submittedName>
        <fullName evidence="2">Uncharacterized protein</fullName>
    </submittedName>
</protein>
<evidence type="ECO:0000313" key="3">
    <source>
        <dbReference type="Proteomes" id="UP000323856"/>
    </source>
</evidence>
<reference evidence="2 3" key="1">
    <citation type="submission" date="2019-07" db="EMBL/GenBank/DDBJ databases">
        <title>Analysis of the biochemical properties, biological activity and biotechnological potential of siderophores and biosurfactants produced by Antarctic psychrotolerant bacteria.</title>
        <authorList>
            <person name="Styczynski M."/>
            <person name="Krucon T."/>
            <person name="Decewicz P."/>
            <person name="Dziewit L."/>
        </authorList>
    </citation>
    <scope>NUCLEOTIDE SEQUENCE [LARGE SCALE GENOMIC DNA]</scope>
    <source>
        <strain evidence="2 3">ANT_H27</strain>
    </source>
</reference>
<dbReference type="Proteomes" id="UP000323856">
    <property type="component" value="Unassembled WGS sequence"/>
</dbReference>
<proteinExistence type="predicted"/>
<gene>
    <name evidence="2" type="ORF">FQ154_06645</name>
</gene>
<dbReference type="AlphaFoldDB" id="A0A5B0EJM1"/>
<sequence>MSTINWALHICTVRYLELFLEDPLAALRLAGYTHTCAYRQPLYRGSPKPIPPALAGLRDSGSSPERLVLLALLVPGAFTWWPSPETRDGTWATPCCTATVWNWSTPTVARAEAISGGKAGWCGRRLADTEQLTRPGRGAPGAVSGASVRKAGMDHR</sequence>
<dbReference type="EMBL" id="VOBL01000005">
    <property type="protein sequence ID" value="KAA0977930.1"/>
    <property type="molecule type" value="Genomic_DNA"/>
</dbReference>
<evidence type="ECO:0000313" key="2">
    <source>
        <dbReference type="EMBL" id="KAA0977930.1"/>
    </source>
</evidence>
<name>A0A5B0EJM1_9MICC</name>
<organism evidence="2 3">
    <name type="scientific">Paeniglutamicibacter gangotriensis</name>
    <dbReference type="NCBI Taxonomy" id="254787"/>
    <lineage>
        <taxon>Bacteria</taxon>
        <taxon>Bacillati</taxon>
        <taxon>Actinomycetota</taxon>
        <taxon>Actinomycetes</taxon>
        <taxon>Micrococcales</taxon>
        <taxon>Micrococcaceae</taxon>
        <taxon>Paeniglutamicibacter</taxon>
    </lineage>
</organism>
<comment type="caution">
    <text evidence="2">The sequence shown here is derived from an EMBL/GenBank/DDBJ whole genome shotgun (WGS) entry which is preliminary data.</text>
</comment>
<evidence type="ECO:0000256" key="1">
    <source>
        <dbReference type="SAM" id="MobiDB-lite"/>
    </source>
</evidence>
<feature type="region of interest" description="Disordered" evidence="1">
    <location>
        <begin position="132"/>
        <end position="156"/>
    </location>
</feature>
<accession>A0A5B0EJM1</accession>